<name>A0A085MQY1_9BILA</name>
<sequence length="391" mass="44446">MLSWGQGQNPESRNPDWSKRTDFYYTEEAELAESSMNVFPGESYLIYVICFEVTKRSPLLKRKPLVAYDIKCNCSEQVVTLQSTAQLNMLKPAFYPEATMLVEFLIKVAIAPLLFASAFMNRPVLEVFSVDGRRMEPPISIAVVRHANRSERYSVKNLCSESWPNGEPLSWFLLFHLGTHQINNLFDLLRRAVQSHNNSAHGNFYLQPWCSNSILPSIINGRPIVRINETSDGKEYNVAYRTPDGDNVSSIIHNVVDGALNSADGNLLFRNLTLLKQVEYALQNNDATEAYAVHNTYGEEYYINAFGMPITSNVVEWEFEIMFCKHSGVKPFCLESQSRSVLGVEYEFCQRCKHGLQGINCQLDSNECREDDVSETVNVWHTECKESDVAS</sequence>
<feature type="non-terminal residue" evidence="1">
    <location>
        <position position="391"/>
    </location>
</feature>
<dbReference type="Proteomes" id="UP000030758">
    <property type="component" value="Unassembled WGS sequence"/>
</dbReference>
<evidence type="ECO:0000313" key="1">
    <source>
        <dbReference type="EMBL" id="KFD59627.1"/>
    </source>
</evidence>
<dbReference type="EMBL" id="KL367791">
    <property type="protein sequence ID" value="KFD59627.1"/>
    <property type="molecule type" value="Genomic_DNA"/>
</dbReference>
<protein>
    <submittedName>
        <fullName evidence="1">Uncharacterized protein</fullName>
    </submittedName>
</protein>
<gene>
    <name evidence="1" type="ORF">M514_12873</name>
</gene>
<proteinExistence type="predicted"/>
<dbReference type="AlphaFoldDB" id="A0A085MQY1"/>
<reference evidence="1" key="1">
    <citation type="journal article" date="2014" name="Nat. Genet.">
        <title>Genome and transcriptome of the porcine whipworm Trichuris suis.</title>
        <authorList>
            <person name="Jex A.R."/>
            <person name="Nejsum P."/>
            <person name="Schwarz E.M."/>
            <person name="Hu L."/>
            <person name="Young N.D."/>
            <person name="Hall R.S."/>
            <person name="Korhonen P.K."/>
            <person name="Liao S."/>
            <person name="Thamsborg S."/>
            <person name="Xia J."/>
            <person name="Xu P."/>
            <person name="Wang S."/>
            <person name="Scheerlinck J.P."/>
            <person name="Hofmann A."/>
            <person name="Sternberg P.W."/>
            <person name="Wang J."/>
            <person name="Gasser R.B."/>
        </authorList>
    </citation>
    <scope>NUCLEOTIDE SEQUENCE [LARGE SCALE GENOMIC DNA]</scope>
    <source>
        <strain evidence="1">DCEP-RM93F</strain>
    </source>
</reference>
<accession>A0A085MQY1</accession>
<organism evidence="1">
    <name type="scientific">Trichuris suis</name>
    <name type="common">pig whipworm</name>
    <dbReference type="NCBI Taxonomy" id="68888"/>
    <lineage>
        <taxon>Eukaryota</taxon>
        <taxon>Metazoa</taxon>
        <taxon>Ecdysozoa</taxon>
        <taxon>Nematoda</taxon>
        <taxon>Enoplea</taxon>
        <taxon>Dorylaimia</taxon>
        <taxon>Trichinellida</taxon>
        <taxon>Trichuridae</taxon>
        <taxon>Trichuris</taxon>
    </lineage>
</organism>